<dbReference type="VEuPathDB" id="FungiDB:PADG_02000"/>
<evidence type="ECO:0000313" key="2">
    <source>
        <dbReference type="Proteomes" id="UP000242814"/>
    </source>
</evidence>
<dbReference type="VEuPathDB" id="FungiDB:PABG_03430"/>
<evidence type="ECO:0000313" key="1">
    <source>
        <dbReference type="EMBL" id="ODH40674.1"/>
    </source>
</evidence>
<dbReference type="InterPro" id="IPR023214">
    <property type="entry name" value="HAD_sf"/>
</dbReference>
<reference evidence="1 2" key="1">
    <citation type="submission" date="2016-06" db="EMBL/GenBank/DDBJ databases">
        <authorList>
            <person name="Kjaerup R.B."/>
            <person name="Dalgaard T.S."/>
            <person name="Juul-Madsen H.R."/>
        </authorList>
    </citation>
    <scope>NUCLEOTIDE SEQUENCE [LARGE SCALE GENOMIC DNA]</scope>
    <source>
        <strain evidence="1 2">Pb300</strain>
    </source>
</reference>
<sequence length="394" mass="43850">MARPLNPNLPAFNLAISTLFRNPSLFVPNLTIPTFLQLPEENLGAHLAPSSYFSTPTNDANRHDSPPKIHALVIDKDNTLTPPESLIIPPTYLEKLKKLRTNPSSPFNMDRNPYGILIVSNTAGSNPSNSLYEEEARHLESILSHLRIPVFRSGVPVGAVRSNESSKTPPKCHPLKKPFSYPAILAHLRAQNVVSSPDEIAVVGDRLGTDVIMAGLMGSWSIWTKKGVTVGVEGGDEGKEGMDFRGTLAKLEVRLERYLRRRGVAPAVPKGVEFKSRFSSLYARMELANRFPEGKTRNEVGYFEIQPLCEELPTAVMLGVFETQSIVTELVNNVSEVRETIYIRNSISNPLLWISSQLNAVERVCCPKSPKLEYGRYLPIILLDVGELRHLKRH</sequence>
<dbReference type="InterPro" id="IPR036412">
    <property type="entry name" value="HAD-like_sf"/>
</dbReference>
<comment type="caution">
    <text evidence="1">The sequence shown here is derived from an EMBL/GenBank/DDBJ whole genome shotgun (WGS) entry which is preliminary data.</text>
</comment>
<organism evidence="1 2">
    <name type="scientific">Paracoccidioides brasiliensis</name>
    <dbReference type="NCBI Taxonomy" id="121759"/>
    <lineage>
        <taxon>Eukaryota</taxon>
        <taxon>Fungi</taxon>
        <taxon>Dikarya</taxon>
        <taxon>Ascomycota</taxon>
        <taxon>Pezizomycotina</taxon>
        <taxon>Eurotiomycetes</taxon>
        <taxon>Eurotiomycetidae</taxon>
        <taxon>Onygenales</taxon>
        <taxon>Ajellomycetaceae</taxon>
        <taxon>Paracoccidioides</taxon>
    </lineage>
</organism>
<dbReference type="GO" id="GO:0008962">
    <property type="term" value="F:phosphatidylglycerophosphatase activity"/>
    <property type="evidence" value="ECO:0007669"/>
    <property type="project" value="InterPro"/>
</dbReference>
<dbReference type="EMBL" id="LZYO01000039">
    <property type="protein sequence ID" value="ODH40674.1"/>
    <property type="molecule type" value="Genomic_DNA"/>
</dbReference>
<accession>A0A1D2JL67</accession>
<dbReference type="AlphaFoldDB" id="A0A1D2JL67"/>
<protein>
    <recommendedName>
        <fullName evidence="3">HAD phosphatase, family IIIA</fullName>
    </recommendedName>
</protein>
<evidence type="ECO:0008006" key="3">
    <source>
        <dbReference type="Google" id="ProtNLM"/>
    </source>
</evidence>
<dbReference type="Proteomes" id="UP000242814">
    <property type="component" value="Unassembled WGS sequence"/>
</dbReference>
<dbReference type="Pfam" id="PF09419">
    <property type="entry name" value="PGP_phosphatase"/>
    <property type="match status" value="1"/>
</dbReference>
<dbReference type="VEuPathDB" id="FungiDB:PADG_02001"/>
<name>A0A1D2JL67_PARBR</name>
<gene>
    <name evidence="1" type="ORF">ACO22_01569</name>
</gene>
<dbReference type="SUPFAM" id="SSF56784">
    <property type="entry name" value="HAD-like"/>
    <property type="match status" value="1"/>
</dbReference>
<dbReference type="VEuPathDB" id="FungiDB:PABG_03431"/>
<proteinExistence type="predicted"/>
<dbReference type="Gene3D" id="3.40.50.1000">
    <property type="entry name" value="HAD superfamily/HAD-like"/>
    <property type="match status" value="1"/>
</dbReference>
<dbReference type="InterPro" id="IPR027706">
    <property type="entry name" value="PGP_Pase"/>
</dbReference>